<gene>
    <name evidence="6" type="ORF">CDO51_06495</name>
</gene>
<reference evidence="6 7" key="1">
    <citation type="submission" date="2017-06" db="EMBL/GenBank/DDBJ databases">
        <title>Draft Genome Sequence of Natranaerobius trueperi halophilic, alkalithermophilic bacteria from soda lakes.</title>
        <authorList>
            <person name="Zhao B."/>
        </authorList>
    </citation>
    <scope>NUCLEOTIDE SEQUENCE [LARGE SCALE GENOMIC DNA]</scope>
    <source>
        <strain evidence="6 7">DSM 18760</strain>
    </source>
</reference>
<comment type="caution">
    <text evidence="6">The sequence shown here is derived from an EMBL/GenBank/DDBJ whole genome shotgun (WGS) entry which is preliminary data.</text>
</comment>
<dbReference type="Gene3D" id="3.10.105.10">
    <property type="entry name" value="Dipeptide-binding Protein, Domain 3"/>
    <property type="match status" value="1"/>
</dbReference>
<dbReference type="GO" id="GO:0043190">
    <property type="term" value="C:ATP-binding cassette (ABC) transporter complex"/>
    <property type="evidence" value="ECO:0007669"/>
    <property type="project" value="InterPro"/>
</dbReference>
<dbReference type="AlphaFoldDB" id="A0A226C0A1"/>
<keyword evidence="2" id="KW-0813">Transport</keyword>
<dbReference type="GO" id="GO:0031460">
    <property type="term" value="P:glycine betaine transport"/>
    <property type="evidence" value="ECO:0007669"/>
    <property type="project" value="TreeGrafter"/>
</dbReference>
<dbReference type="GO" id="GO:0005275">
    <property type="term" value="F:amine transmembrane transporter activity"/>
    <property type="evidence" value="ECO:0007669"/>
    <property type="project" value="TreeGrafter"/>
</dbReference>
<name>A0A226C0A1_9FIRM</name>
<proteinExistence type="predicted"/>
<dbReference type="PANTHER" id="PTHR47737:SF1">
    <property type="entry name" value="GLYCINE BETAINE_PROLINE BETAINE TRANSPORT SYSTEM PERMEASE PROTEIN PROW"/>
    <property type="match status" value="1"/>
</dbReference>
<evidence type="ECO:0000313" key="7">
    <source>
        <dbReference type="Proteomes" id="UP000214588"/>
    </source>
</evidence>
<feature type="domain" description="ABC-type glycine betaine transport system substrate-binding" evidence="5">
    <location>
        <begin position="31"/>
        <end position="167"/>
    </location>
</feature>
<evidence type="ECO:0000256" key="3">
    <source>
        <dbReference type="ARBA" id="ARBA00022475"/>
    </source>
</evidence>
<keyword evidence="4" id="KW-0472">Membrane</keyword>
<dbReference type="OrthoDB" id="9787902at2"/>
<evidence type="ECO:0000256" key="1">
    <source>
        <dbReference type="ARBA" id="ARBA00004236"/>
    </source>
</evidence>
<dbReference type="Gene3D" id="3.40.190.100">
    <property type="entry name" value="Glycine betaine-binding periplasmic protein, domain 2"/>
    <property type="match status" value="1"/>
</dbReference>
<accession>A0A226C0A1</accession>
<sequence length="294" mass="33366">MFKKLTVGLALLIFTQFIGVGCQPEGDQTIPERFDNEIIGIDAGAELMDTVEYEVMDVYDLDEYELIDSSEPAMIAQIESAVESEEWIVGIGWTPHWKFQKFGLKFLDDPENTFGDDENIEALGRMGLSNDMPEVTELLENYYLTDEELGELMQLVEDPGDSEREKIIGWAEENQETIHEWIPEDTDGKGEIVKLLYNNWTDAIATTNLIAYVLEQEMNYEVEMKMVDVAFVFQGLVSGDFDAMVCAWLPLTQASYWETYGDGLENYGPLYEGAELGLVVPDYVEVDSIEEMSE</sequence>
<dbReference type="PROSITE" id="PS51257">
    <property type="entry name" value="PROKAR_LIPOPROTEIN"/>
    <property type="match status" value="1"/>
</dbReference>
<keyword evidence="3" id="KW-1003">Cell membrane</keyword>
<feature type="domain" description="ABC-type glycine betaine transport system substrate-binding" evidence="5">
    <location>
        <begin position="193"/>
        <end position="292"/>
    </location>
</feature>
<organism evidence="6 7">
    <name type="scientific">Natranaerobius trueperi</name>
    <dbReference type="NCBI Taxonomy" id="759412"/>
    <lineage>
        <taxon>Bacteria</taxon>
        <taxon>Bacillati</taxon>
        <taxon>Bacillota</taxon>
        <taxon>Clostridia</taxon>
        <taxon>Natranaerobiales</taxon>
        <taxon>Natranaerobiaceae</taxon>
        <taxon>Natranaerobius</taxon>
    </lineage>
</organism>
<comment type="subcellular location">
    <subcellularLocation>
        <location evidence="1">Cell membrane</location>
    </subcellularLocation>
</comment>
<dbReference type="SUPFAM" id="SSF53850">
    <property type="entry name" value="Periplasmic binding protein-like II"/>
    <property type="match status" value="2"/>
</dbReference>
<dbReference type="RefSeq" id="WP_089023486.1">
    <property type="nucleotide sequence ID" value="NZ_NIQC01000011.1"/>
</dbReference>
<dbReference type="GO" id="GO:0015226">
    <property type="term" value="F:carnitine transmembrane transporter activity"/>
    <property type="evidence" value="ECO:0007669"/>
    <property type="project" value="TreeGrafter"/>
</dbReference>
<dbReference type="PANTHER" id="PTHR47737">
    <property type="entry name" value="GLYCINE BETAINE/PROLINE BETAINE TRANSPORT SYSTEM PERMEASE PROTEIN PROW"/>
    <property type="match status" value="1"/>
</dbReference>
<evidence type="ECO:0000256" key="2">
    <source>
        <dbReference type="ARBA" id="ARBA00022448"/>
    </source>
</evidence>
<dbReference type="EMBL" id="NIQC01000011">
    <property type="protein sequence ID" value="OWZ83879.1"/>
    <property type="molecule type" value="Genomic_DNA"/>
</dbReference>
<keyword evidence="7" id="KW-1185">Reference proteome</keyword>
<dbReference type="InterPro" id="IPR007210">
    <property type="entry name" value="ABC_Gly_betaine_transp_sub-bd"/>
</dbReference>
<dbReference type="GO" id="GO:0015871">
    <property type="term" value="P:choline transport"/>
    <property type="evidence" value="ECO:0007669"/>
    <property type="project" value="TreeGrafter"/>
</dbReference>
<dbReference type="Pfam" id="PF04069">
    <property type="entry name" value="OpuAC"/>
    <property type="match status" value="2"/>
</dbReference>
<evidence type="ECO:0000313" key="6">
    <source>
        <dbReference type="EMBL" id="OWZ83879.1"/>
    </source>
</evidence>
<dbReference type="Proteomes" id="UP000214588">
    <property type="component" value="Unassembled WGS sequence"/>
</dbReference>
<protein>
    <submittedName>
        <fullName evidence="6">Glycine/betaine ABC transporter</fullName>
    </submittedName>
</protein>
<evidence type="ECO:0000259" key="5">
    <source>
        <dbReference type="Pfam" id="PF04069"/>
    </source>
</evidence>
<evidence type="ECO:0000256" key="4">
    <source>
        <dbReference type="ARBA" id="ARBA00023136"/>
    </source>
</evidence>